<keyword evidence="2" id="KW-1133">Transmembrane helix</keyword>
<keyword evidence="2" id="KW-0472">Membrane</keyword>
<feature type="region of interest" description="Disordered" evidence="1">
    <location>
        <begin position="329"/>
        <end position="412"/>
    </location>
</feature>
<dbReference type="GO" id="GO:0005975">
    <property type="term" value="P:carbohydrate metabolic process"/>
    <property type="evidence" value="ECO:0007669"/>
    <property type="project" value="InterPro"/>
</dbReference>
<keyword evidence="4" id="KW-1185">Reference proteome</keyword>
<dbReference type="PANTHER" id="PTHR47791:SF3">
    <property type="entry name" value="MEIOTICALLY UP-REGULATED GENE 191 PROTEIN"/>
    <property type="match status" value="1"/>
</dbReference>
<evidence type="ECO:0000256" key="2">
    <source>
        <dbReference type="SAM" id="Phobius"/>
    </source>
</evidence>
<feature type="transmembrane region" description="Helical" evidence="2">
    <location>
        <begin position="284"/>
        <end position="307"/>
    </location>
</feature>
<protein>
    <recommendedName>
        <fullName evidence="5">Glycoside hydrolase family 76 protein</fullName>
    </recommendedName>
</protein>
<feature type="compositionally biased region" description="Polar residues" evidence="1">
    <location>
        <begin position="394"/>
        <end position="406"/>
    </location>
</feature>
<dbReference type="AlphaFoldDB" id="A0AAW0G778"/>
<feature type="compositionally biased region" description="Pro residues" evidence="1">
    <location>
        <begin position="345"/>
        <end position="355"/>
    </location>
</feature>
<name>A0AAW0G778_9APHY</name>
<gene>
    <name evidence="3" type="ORF">QCA50_008139</name>
</gene>
<proteinExistence type="predicted"/>
<evidence type="ECO:0008006" key="5">
    <source>
        <dbReference type="Google" id="ProtNLM"/>
    </source>
</evidence>
<evidence type="ECO:0000313" key="4">
    <source>
        <dbReference type="Proteomes" id="UP001385951"/>
    </source>
</evidence>
<dbReference type="InterPro" id="IPR008928">
    <property type="entry name" value="6-hairpin_glycosidase_sf"/>
</dbReference>
<reference evidence="3 4" key="1">
    <citation type="submission" date="2022-09" db="EMBL/GenBank/DDBJ databases">
        <authorList>
            <person name="Palmer J.M."/>
        </authorList>
    </citation>
    <scope>NUCLEOTIDE SEQUENCE [LARGE SCALE GENOMIC DNA]</scope>
    <source>
        <strain evidence="3 4">DSM 7382</strain>
    </source>
</reference>
<evidence type="ECO:0000256" key="1">
    <source>
        <dbReference type="SAM" id="MobiDB-lite"/>
    </source>
</evidence>
<dbReference type="SUPFAM" id="SSF48208">
    <property type="entry name" value="Six-hairpin glycosidases"/>
    <property type="match status" value="1"/>
</dbReference>
<dbReference type="InterPro" id="IPR005198">
    <property type="entry name" value="Glyco_hydro_76"/>
</dbReference>
<feature type="compositionally biased region" description="Polar residues" evidence="1">
    <location>
        <begin position="376"/>
        <end position="387"/>
    </location>
</feature>
<sequence length="441" mass="48450">MLHSLRNATALRSLGVYLFLTMTGAKRVSVSLHRHKEHIWRALSAYLYEMTGNLAYQDSAKLAHTFTQSHLYDATRGCITDNYNIQQCQTQNDWAFTYDTGLYLEGLSVLANTTKDSGLIQLADQIALDSMKSPLWTNVSGVIKESMITWLESIYRTVLISIPFIGRSNVKNDNIGHWFKGMLIRALHEHWSRSESGSGIANLIESFLTVQHNAILNLAKYPGSDWYTPTWAGPPVPIMLPWGQLAAMDVLSSAISFALNITDTNTNTTSPITQEFSASHKTPLGAVIGGAVGGSLVLILVIGIIFMRLRTRHSALSTKAIVHKPEALGESARRVSSDPSQSIDPFPPPSPPPFPIIEHFHSSKLPHEDRPPASVAIQSNSQPSSQPGVAHLSTPPQNRQSENIGTRQDPITEMIHHLNQALTSLAEGALPATTPPRYEDI</sequence>
<dbReference type="InterPro" id="IPR053169">
    <property type="entry name" value="MUG_Protein"/>
</dbReference>
<evidence type="ECO:0000313" key="3">
    <source>
        <dbReference type="EMBL" id="KAK7688601.1"/>
    </source>
</evidence>
<keyword evidence="2" id="KW-0812">Transmembrane</keyword>
<dbReference type="Gene3D" id="1.50.10.20">
    <property type="match status" value="1"/>
</dbReference>
<dbReference type="PANTHER" id="PTHR47791">
    <property type="entry name" value="MEIOTICALLY UP-REGULATED GENE 191 PROTEIN"/>
    <property type="match status" value="1"/>
</dbReference>
<accession>A0AAW0G778</accession>
<dbReference type="EMBL" id="JASBNA010000010">
    <property type="protein sequence ID" value="KAK7688601.1"/>
    <property type="molecule type" value="Genomic_DNA"/>
</dbReference>
<dbReference type="Pfam" id="PF03663">
    <property type="entry name" value="Glyco_hydro_76"/>
    <property type="match status" value="1"/>
</dbReference>
<feature type="compositionally biased region" description="Basic and acidic residues" evidence="1">
    <location>
        <begin position="358"/>
        <end position="371"/>
    </location>
</feature>
<comment type="caution">
    <text evidence="3">The sequence shown here is derived from an EMBL/GenBank/DDBJ whole genome shotgun (WGS) entry which is preliminary data.</text>
</comment>
<organism evidence="3 4">
    <name type="scientific">Cerrena zonata</name>
    <dbReference type="NCBI Taxonomy" id="2478898"/>
    <lineage>
        <taxon>Eukaryota</taxon>
        <taxon>Fungi</taxon>
        <taxon>Dikarya</taxon>
        <taxon>Basidiomycota</taxon>
        <taxon>Agaricomycotina</taxon>
        <taxon>Agaricomycetes</taxon>
        <taxon>Polyporales</taxon>
        <taxon>Cerrenaceae</taxon>
        <taxon>Cerrena</taxon>
    </lineage>
</organism>
<dbReference type="Proteomes" id="UP001385951">
    <property type="component" value="Unassembled WGS sequence"/>
</dbReference>